<dbReference type="InterPro" id="IPR035999">
    <property type="entry name" value="Sec7_dom_sf"/>
</dbReference>
<sequence>MNSTIPPSLSTSTTSSGSSSSSSSVVTTFKGLDFRTRPNPGLTHGRSAKSTAKRPADDRPMMIPLDNAACCITTTATIQTPQLRPAVPETAEKTDDGPNEHHGCEEVAPWTLEGNSDGYETADDMEQSPDEAMADEIFSDDSWLGGMDKDVAAELLAWRRQSLFKVDFSDLFGTNKELWRGSELFQDFRNVVNHDQEKTKEELKEQKRFAVFDFSGWRLDDAFRELCSKIWISRKIHGLEDILKAFSYRYHECNPYEPLKDQECVLMVVQSLVFLDIELHVHQSVQMTCTLFCEWTMRKLCDTHGLSNDSTSGDEDDEDDMSGEMQEQMRSYLQELYFSVKQRSLFSVLLSRMNGDIAGRTSFPSGDTVSQKRRSSWTKLRPKYREKQGPYREGPLAFRKAEDDWQNRRIEIHLGHTLAQVDQKAGPHVFLLKLVNGLYLFDCGSERQMRLWIDQCNHWAALESKVPSLTERWPPSTPSAGPSILDQKEQSMAIRRYIAWLDDEYDRHFETLSSHEKTLLQMEQLRFLCYLDSLQRNTTTTIGAIME</sequence>
<organism evidence="3 4">
    <name type="scientific">Apophysomyces ossiformis</name>
    <dbReference type="NCBI Taxonomy" id="679940"/>
    <lineage>
        <taxon>Eukaryota</taxon>
        <taxon>Fungi</taxon>
        <taxon>Fungi incertae sedis</taxon>
        <taxon>Mucoromycota</taxon>
        <taxon>Mucoromycotina</taxon>
        <taxon>Mucoromycetes</taxon>
        <taxon>Mucorales</taxon>
        <taxon>Mucorineae</taxon>
        <taxon>Mucoraceae</taxon>
        <taxon>Apophysomyces</taxon>
    </lineage>
</organism>
<dbReference type="GO" id="GO:0005085">
    <property type="term" value="F:guanyl-nucleotide exchange factor activity"/>
    <property type="evidence" value="ECO:0007669"/>
    <property type="project" value="InterPro"/>
</dbReference>
<name>A0A8H7BSM6_9FUNG</name>
<dbReference type="Proteomes" id="UP000605846">
    <property type="component" value="Unassembled WGS sequence"/>
</dbReference>
<dbReference type="EMBL" id="JABAYA010000024">
    <property type="protein sequence ID" value="KAF7729571.1"/>
    <property type="molecule type" value="Genomic_DNA"/>
</dbReference>
<feature type="compositionally biased region" description="Low complexity" evidence="1">
    <location>
        <begin position="1"/>
        <end position="28"/>
    </location>
</feature>
<gene>
    <name evidence="3" type="ORF">EC973_004246</name>
</gene>
<feature type="domain" description="SEC7" evidence="2">
    <location>
        <begin position="118"/>
        <end position="343"/>
    </location>
</feature>
<dbReference type="InterPro" id="IPR023394">
    <property type="entry name" value="Sec7_C_sf"/>
</dbReference>
<dbReference type="GO" id="GO:0032012">
    <property type="term" value="P:regulation of ARF protein signal transduction"/>
    <property type="evidence" value="ECO:0007669"/>
    <property type="project" value="InterPro"/>
</dbReference>
<feature type="region of interest" description="Disordered" evidence="1">
    <location>
        <begin position="89"/>
        <end position="127"/>
    </location>
</feature>
<dbReference type="Gene3D" id="1.10.1000.11">
    <property type="entry name" value="Arf Nucleotide-binding Site Opener,domain 2"/>
    <property type="match status" value="1"/>
</dbReference>
<accession>A0A8H7BSM6</accession>
<feature type="compositionally biased region" description="Basic and acidic residues" evidence="1">
    <location>
        <begin position="90"/>
        <end position="105"/>
    </location>
</feature>
<evidence type="ECO:0000313" key="4">
    <source>
        <dbReference type="Proteomes" id="UP000605846"/>
    </source>
</evidence>
<dbReference type="PROSITE" id="PS50190">
    <property type="entry name" value="SEC7"/>
    <property type="match status" value="1"/>
</dbReference>
<evidence type="ECO:0000313" key="3">
    <source>
        <dbReference type="EMBL" id="KAF7729571.1"/>
    </source>
</evidence>
<protein>
    <recommendedName>
        <fullName evidence="2">SEC7 domain-containing protein</fullName>
    </recommendedName>
</protein>
<proteinExistence type="predicted"/>
<dbReference type="OrthoDB" id="430364at2759"/>
<evidence type="ECO:0000256" key="1">
    <source>
        <dbReference type="SAM" id="MobiDB-lite"/>
    </source>
</evidence>
<reference evidence="3" key="1">
    <citation type="submission" date="2020-01" db="EMBL/GenBank/DDBJ databases">
        <title>Genome Sequencing of Three Apophysomyces-Like Fungal Strains Confirms a Novel Fungal Genus in the Mucoromycota with divergent Burkholderia-like Endosymbiotic Bacteria.</title>
        <authorList>
            <person name="Stajich J.E."/>
            <person name="Macias A.M."/>
            <person name="Carter-House D."/>
            <person name="Lovett B."/>
            <person name="Kasson L.R."/>
            <person name="Berry K."/>
            <person name="Grigoriev I."/>
            <person name="Chang Y."/>
            <person name="Spatafora J."/>
            <person name="Kasson M.T."/>
        </authorList>
    </citation>
    <scope>NUCLEOTIDE SEQUENCE</scope>
    <source>
        <strain evidence="3">NRRL A-21654</strain>
    </source>
</reference>
<evidence type="ECO:0000259" key="2">
    <source>
        <dbReference type="PROSITE" id="PS50190"/>
    </source>
</evidence>
<dbReference type="AlphaFoldDB" id="A0A8H7BSM6"/>
<dbReference type="SUPFAM" id="SSF50729">
    <property type="entry name" value="PH domain-like"/>
    <property type="match status" value="1"/>
</dbReference>
<dbReference type="InterPro" id="IPR000904">
    <property type="entry name" value="Sec7_dom"/>
</dbReference>
<feature type="region of interest" description="Disordered" evidence="1">
    <location>
        <begin position="1"/>
        <end position="61"/>
    </location>
</feature>
<dbReference type="InterPro" id="IPR041681">
    <property type="entry name" value="PH_9"/>
</dbReference>
<dbReference type="Pfam" id="PF01369">
    <property type="entry name" value="Sec7"/>
    <property type="match status" value="1"/>
</dbReference>
<comment type="caution">
    <text evidence="3">The sequence shown here is derived from an EMBL/GenBank/DDBJ whole genome shotgun (WGS) entry which is preliminary data.</text>
</comment>
<dbReference type="SUPFAM" id="SSF48425">
    <property type="entry name" value="Sec7 domain"/>
    <property type="match status" value="1"/>
</dbReference>
<dbReference type="InterPro" id="IPR011993">
    <property type="entry name" value="PH-like_dom_sf"/>
</dbReference>
<keyword evidence="4" id="KW-1185">Reference proteome</keyword>
<dbReference type="Gene3D" id="2.30.29.30">
    <property type="entry name" value="Pleckstrin-homology domain (PH domain)/Phosphotyrosine-binding domain (PTB)"/>
    <property type="match status" value="1"/>
</dbReference>
<dbReference type="Pfam" id="PF15410">
    <property type="entry name" value="PH_9"/>
    <property type="match status" value="1"/>
</dbReference>